<proteinExistence type="predicted"/>
<organism evidence="3 4">
    <name type="scientific">Gordonia iterans</name>
    <dbReference type="NCBI Taxonomy" id="1004901"/>
    <lineage>
        <taxon>Bacteria</taxon>
        <taxon>Bacillati</taxon>
        <taxon>Actinomycetota</taxon>
        <taxon>Actinomycetes</taxon>
        <taxon>Mycobacteriales</taxon>
        <taxon>Gordoniaceae</taxon>
        <taxon>Gordonia</taxon>
    </lineage>
</organism>
<dbReference type="SUPFAM" id="SSF50891">
    <property type="entry name" value="Cyclophilin-like"/>
    <property type="match status" value="1"/>
</dbReference>
<dbReference type="AlphaFoldDB" id="A0A2S0KFW1"/>
<dbReference type="GO" id="GO:0016853">
    <property type="term" value="F:isomerase activity"/>
    <property type="evidence" value="ECO:0007669"/>
    <property type="project" value="UniProtKB-KW"/>
</dbReference>
<name>A0A2S0KFW1_9ACTN</name>
<dbReference type="Gene3D" id="2.40.100.10">
    <property type="entry name" value="Cyclophilin-like"/>
    <property type="match status" value="1"/>
</dbReference>
<keyword evidence="2" id="KW-0812">Transmembrane</keyword>
<evidence type="ECO:0000313" key="3">
    <source>
        <dbReference type="EMBL" id="AVM00582.1"/>
    </source>
</evidence>
<feature type="transmembrane region" description="Helical" evidence="2">
    <location>
        <begin position="31"/>
        <end position="53"/>
    </location>
</feature>
<sequence>MTTNEERREAAKRKLEQRLEAERQQARRRRLVIASAAGLVVVAVVAVGAYFGWRAWDDSRRVDCVYNEAQDPFKELPDALPDTVPAEQREQSQALLDHYKKAAQLQRSAPKPDDHPFKEGTVGLTFDTTVGAIPMTLNRADGPCNVNGVLTLAQSGYYDDVACHGIAVGENGGAALCGDPTGTAGLPGVQGGNPGWNMPDELPTGLKPHGEPNPMAPTEQAVTYPRGTVAVFNANSEGNPMFGQEPVANTGAGTLYFFLQDTALLPRFTVIGTVDEPGLATLDKFEKGGIVPSPGNTAPKPGEKLEAGQPKTPIVITSTTVRD</sequence>
<dbReference type="EMBL" id="CP027433">
    <property type="protein sequence ID" value="AVM00582.1"/>
    <property type="molecule type" value="Genomic_DNA"/>
</dbReference>
<dbReference type="RefSeq" id="WP_105942298.1">
    <property type="nucleotide sequence ID" value="NZ_CP027433.1"/>
</dbReference>
<dbReference type="OrthoDB" id="5507614at2"/>
<keyword evidence="2" id="KW-1133">Transmembrane helix</keyword>
<dbReference type="KEGG" id="git:C6V83_10190"/>
<reference evidence="3 4" key="1">
    <citation type="submission" date="2018-03" db="EMBL/GenBank/DDBJ databases">
        <title>Characteristics and genome of n-alkane degrading marine bacteria Gordonia iterans isolated from crude oil contaminated in Tae-an, South Korea.</title>
        <authorList>
            <person name="Lee S.-S."/>
            <person name="Kim H."/>
        </authorList>
    </citation>
    <scope>NUCLEOTIDE SEQUENCE [LARGE SCALE GENOMIC DNA]</scope>
    <source>
        <strain evidence="3 4">Co17</strain>
    </source>
</reference>
<feature type="region of interest" description="Disordered" evidence="1">
    <location>
        <begin position="289"/>
        <end position="323"/>
    </location>
</feature>
<protein>
    <submittedName>
        <fullName evidence="3">Peptidylprolyl isomerase</fullName>
    </submittedName>
</protein>
<keyword evidence="3" id="KW-0413">Isomerase</keyword>
<accession>A0A2S0KFW1</accession>
<gene>
    <name evidence="3" type="ORF">C6V83_10190</name>
</gene>
<keyword evidence="4" id="KW-1185">Reference proteome</keyword>
<keyword evidence="2" id="KW-0472">Membrane</keyword>
<evidence type="ECO:0000256" key="2">
    <source>
        <dbReference type="SAM" id="Phobius"/>
    </source>
</evidence>
<evidence type="ECO:0000313" key="4">
    <source>
        <dbReference type="Proteomes" id="UP000239814"/>
    </source>
</evidence>
<dbReference type="Proteomes" id="UP000239814">
    <property type="component" value="Chromosome"/>
</dbReference>
<evidence type="ECO:0000256" key="1">
    <source>
        <dbReference type="SAM" id="MobiDB-lite"/>
    </source>
</evidence>
<dbReference type="InterPro" id="IPR029000">
    <property type="entry name" value="Cyclophilin-like_dom_sf"/>
</dbReference>